<sequence length="121" mass="13717">MKTILLIIILVPLIWGCSTPKSTVRQMVFAGNVHPFLTHDCLKKMKTADSLWAFKKTKTLQIHKPIKKGNVYYVNVLFTDTDGTLLEFTDSRGVDLRLRVVRESGKWKVLLPQCVDLNSGS</sequence>
<dbReference type="RefSeq" id="WP_253528477.1">
    <property type="nucleotide sequence ID" value="NZ_JAMZEL010000005.1"/>
</dbReference>
<accession>A0ABT1FP48</accession>
<evidence type="ECO:0000313" key="1">
    <source>
        <dbReference type="EMBL" id="MCP1383501.1"/>
    </source>
</evidence>
<dbReference type="EMBL" id="JAMZEL010000005">
    <property type="protein sequence ID" value="MCP1383501.1"/>
    <property type="molecule type" value="Genomic_DNA"/>
</dbReference>
<gene>
    <name evidence="1" type="ORF">NCI00_13740</name>
</gene>
<reference evidence="1 2" key="1">
    <citation type="submission" date="2022-06" db="EMBL/GenBank/DDBJ databases">
        <title>Runella sp. S5 genome sequencing.</title>
        <authorList>
            <person name="Park S."/>
        </authorList>
    </citation>
    <scope>NUCLEOTIDE SEQUENCE [LARGE SCALE GENOMIC DNA]</scope>
    <source>
        <strain evidence="1 2">S5</strain>
    </source>
</reference>
<evidence type="ECO:0008006" key="3">
    <source>
        <dbReference type="Google" id="ProtNLM"/>
    </source>
</evidence>
<proteinExistence type="predicted"/>
<evidence type="ECO:0000313" key="2">
    <source>
        <dbReference type="Proteomes" id="UP001204772"/>
    </source>
</evidence>
<name>A0ABT1FP48_9BACT</name>
<comment type="caution">
    <text evidence="1">The sequence shown here is derived from an EMBL/GenBank/DDBJ whole genome shotgun (WGS) entry which is preliminary data.</text>
</comment>
<protein>
    <recommendedName>
        <fullName evidence="3">DUF4878 domain-containing protein</fullName>
    </recommendedName>
</protein>
<dbReference type="Proteomes" id="UP001204772">
    <property type="component" value="Unassembled WGS sequence"/>
</dbReference>
<organism evidence="1 2">
    <name type="scientific">Runella salmonicolor</name>
    <dbReference type="NCBI Taxonomy" id="2950278"/>
    <lineage>
        <taxon>Bacteria</taxon>
        <taxon>Pseudomonadati</taxon>
        <taxon>Bacteroidota</taxon>
        <taxon>Cytophagia</taxon>
        <taxon>Cytophagales</taxon>
        <taxon>Spirosomataceae</taxon>
        <taxon>Runella</taxon>
    </lineage>
</organism>
<keyword evidence="2" id="KW-1185">Reference proteome</keyword>